<protein>
    <submittedName>
        <fullName evidence="2">Sodium channel, voltage-gated, type IV, alpha, a</fullName>
    </submittedName>
</protein>
<evidence type="ECO:0000256" key="1">
    <source>
        <dbReference type="SAM" id="Phobius"/>
    </source>
</evidence>
<reference evidence="2" key="1">
    <citation type="submission" date="2016-05" db="EMBL/GenBank/DDBJ databases">
        <authorList>
            <person name="Lavstsen T."/>
            <person name="Jespersen J.S."/>
        </authorList>
    </citation>
    <scope>NUCLEOTIDE SEQUENCE</scope>
    <source>
        <tissue evidence="2">Brain</tissue>
    </source>
</reference>
<feature type="non-terminal residue" evidence="2">
    <location>
        <position position="40"/>
    </location>
</feature>
<feature type="non-terminal residue" evidence="2">
    <location>
        <position position="1"/>
    </location>
</feature>
<proteinExistence type="predicted"/>
<dbReference type="GO" id="GO:0034220">
    <property type="term" value="P:monoatomic ion transmembrane transport"/>
    <property type="evidence" value="ECO:0007669"/>
    <property type="project" value="UniProtKB-KW"/>
</dbReference>
<dbReference type="AlphaFoldDB" id="A0A1A8D903"/>
<accession>A0A1A8D903</accession>
<keyword evidence="2" id="KW-0407">Ion channel</keyword>
<keyword evidence="2" id="KW-0406">Ion transport</keyword>
<dbReference type="EMBL" id="HAEA01001358">
    <property type="protein sequence ID" value="SBQ29838.1"/>
    <property type="molecule type" value="Transcribed_RNA"/>
</dbReference>
<feature type="transmembrane region" description="Helical" evidence="1">
    <location>
        <begin position="6"/>
        <end position="25"/>
    </location>
</feature>
<keyword evidence="1" id="KW-0812">Transmembrane</keyword>
<gene>
    <name evidence="2" type="primary">SCN4AA</name>
</gene>
<organism evidence="2">
    <name type="scientific">Nothobranchius kadleci</name>
    <name type="common">African annual killifish</name>
    <dbReference type="NCBI Taxonomy" id="1051664"/>
    <lineage>
        <taxon>Eukaryota</taxon>
        <taxon>Metazoa</taxon>
        <taxon>Chordata</taxon>
        <taxon>Craniata</taxon>
        <taxon>Vertebrata</taxon>
        <taxon>Euteleostomi</taxon>
        <taxon>Actinopterygii</taxon>
        <taxon>Neopterygii</taxon>
        <taxon>Teleostei</taxon>
        <taxon>Neoteleostei</taxon>
        <taxon>Acanthomorphata</taxon>
        <taxon>Ovalentaria</taxon>
        <taxon>Atherinomorphae</taxon>
        <taxon>Cyprinodontiformes</taxon>
        <taxon>Nothobranchiidae</taxon>
        <taxon>Nothobranchius</taxon>
    </lineage>
</organism>
<keyword evidence="1" id="KW-1133">Transmembrane helix</keyword>
<keyword evidence="2" id="KW-0813">Transport</keyword>
<keyword evidence="1" id="KW-0472">Membrane</keyword>
<evidence type="ECO:0000313" key="2">
    <source>
        <dbReference type="EMBL" id="SBQ29838.1"/>
    </source>
</evidence>
<reference evidence="2" key="2">
    <citation type="submission" date="2016-06" db="EMBL/GenBank/DDBJ databases">
        <title>The genome of a short-lived fish provides insights into sex chromosome evolution and the genetic control of aging.</title>
        <authorList>
            <person name="Reichwald K."/>
            <person name="Felder M."/>
            <person name="Petzold A."/>
            <person name="Koch P."/>
            <person name="Groth M."/>
            <person name="Platzer M."/>
        </authorList>
    </citation>
    <scope>NUCLEOTIDE SEQUENCE</scope>
    <source>
        <tissue evidence="2">Brain</tissue>
    </source>
</reference>
<name>A0A1A8D903_NOTKA</name>
<sequence length="40" mass="4432">EQCVHTASLLYFAKFVALFLVARVVKFTGNIKKCLMLTGA</sequence>